<dbReference type="EMBL" id="FUYP01000028">
    <property type="protein sequence ID" value="SKB91109.1"/>
    <property type="molecule type" value="Genomic_DNA"/>
</dbReference>
<dbReference type="RefSeq" id="WP_079639803.1">
    <property type="nucleotide sequence ID" value="NZ_FUYP01000028.1"/>
</dbReference>
<gene>
    <name evidence="1" type="ORF">SAMN06295937_102845</name>
</gene>
<dbReference type="Pfam" id="PF08843">
    <property type="entry name" value="AbiEii"/>
    <property type="match status" value="1"/>
</dbReference>
<sequence length="314" mass="35467">MTKPPQKRDMAVSVRQRLLDQARASGQDFQRLLVRYGIERLLYRLSRTNARNRYVLKGAMLFAAWADAPFRATGDLDLLGFGDDDVDAARTIFADLCRLEPDTDASADGLIFVADSVKVERTREDEDYRGLHVRLEACLKSTRIPILIDIGFGDPVHPAPLDLDYPRLIPDLPPAHIRAYPAESVIAEKFDAMVRFDADTTRLKDHYDIWAITETFPFDAGTLLEAVRRTLNARARPIPVNWPAGLTPEFGKRPDKLAQWRAFLNRAAPTLEPPSFPELIDRLRLFLGPVMHELSAAEGGGQLHWFPGRGWNQL</sequence>
<evidence type="ECO:0000313" key="2">
    <source>
        <dbReference type="Proteomes" id="UP000190044"/>
    </source>
</evidence>
<dbReference type="AlphaFoldDB" id="A0A1T5F4Q0"/>
<name>A0A1T5F4Q0_9SPHN</name>
<dbReference type="OrthoDB" id="9808443at2"/>
<dbReference type="GO" id="GO:0016740">
    <property type="term" value="F:transferase activity"/>
    <property type="evidence" value="ECO:0007669"/>
    <property type="project" value="UniProtKB-KW"/>
</dbReference>
<accession>A0A1T5F4Q0</accession>
<protein>
    <submittedName>
        <fullName evidence="1">Nucleotidyl transferase AbiEii toxin, Type IV TA system</fullName>
    </submittedName>
</protein>
<keyword evidence="2" id="KW-1185">Reference proteome</keyword>
<keyword evidence="1" id="KW-0808">Transferase</keyword>
<reference evidence="2" key="1">
    <citation type="submission" date="2017-02" db="EMBL/GenBank/DDBJ databases">
        <authorList>
            <person name="Varghese N."/>
            <person name="Submissions S."/>
        </authorList>
    </citation>
    <scope>NUCLEOTIDE SEQUENCE [LARGE SCALE GENOMIC DNA]</scope>
    <source>
        <strain evidence="2">R11H</strain>
    </source>
</reference>
<organism evidence="1 2">
    <name type="scientific">Sphingopyxis flava</name>
    <dbReference type="NCBI Taxonomy" id="1507287"/>
    <lineage>
        <taxon>Bacteria</taxon>
        <taxon>Pseudomonadati</taxon>
        <taxon>Pseudomonadota</taxon>
        <taxon>Alphaproteobacteria</taxon>
        <taxon>Sphingomonadales</taxon>
        <taxon>Sphingomonadaceae</taxon>
        <taxon>Sphingopyxis</taxon>
    </lineage>
</organism>
<dbReference type="InterPro" id="IPR014942">
    <property type="entry name" value="AbiEii"/>
</dbReference>
<evidence type="ECO:0000313" key="1">
    <source>
        <dbReference type="EMBL" id="SKB91109.1"/>
    </source>
</evidence>
<dbReference type="Proteomes" id="UP000190044">
    <property type="component" value="Unassembled WGS sequence"/>
</dbReference>
<proteinExistence type="predicted"/>